<feature type="compositionally biased region" description="Low complexity" evidence="8">
    <location>
        <begin position="140"/>
        <end position="157"/>
    </location>
</feature>
<dbReference type="PANTHER" id="PTHR33577:SF18">
    <property type="entry name" value="HEME HALOPEROXIDASE FAMILY PROFILE DOMAIN-CONTAINING PROTEIN"/>
    <property type="match status" value="1"/>
</dbReference>
<comment type="cofactor">
    <cofactor evidence="1">
        <name>heme b</name>
        <dbReference type="ChEBI" id="CHEBI:60344"/>
    </cofactor>
</comment>
<keyword evidence="6" id="KW-0408">Iron</keyword>
<dbReference type="GO" id="GO:0004601">
    <property type="term" value="F:peroxidase activity"/>
    <property type="evidence" value="ECO:0007669"/>
    <property type="project" value="UniProtKB-KW"/>
</dbReference>
<evidence type="ECO:0000256" key="7">
    <source>
        <dbReference type="ARBA" id="ARBA00025795"/>
    </source>
</evidence>
<dbReference type="AlphaFoldDB" id="A0A1X2IZX8"/>
<gene>
    <name evidence="10" type="ORF">BCR42DRAFT_315314</name>
</gene>
<comment type="similarity">
    <text evidence="7">Belongs to the chloroperoxidase family.</text>
</comment>
<dbReference type="STRING" id="90262.A0A1X2IZX8"/>
<dbReference type="InterPro" id="IPR000028">
    <property type="entry name" value="Chloroperoxidase"/>
</dbReference>
<reference evidence="10 11" key="1">
    <citation type="submission" date="2016-07" db="EMBL/GenBank/DDBJ databases">
        <title>Pervasive Adenine N6-methylation of Active Genes in Fungi.</title>
        <authorList>
            <consortium name="DOE Joint Genome Institute"/>
            <person name="Mondo S.J."/>
            <person name="Dannebaum R.O."/>
            <person name="Kuo R.C."/>
            <person name="Labutti K."/>
            <person name="Haridas S."/>
            <person name="Kuo A."/>
            <person name="Salamov A."/>
            <person name="Ahrendt S.R."/>
            <person name="Lipzen A."/>
            <person name="Sullivan W."/>
            <person name="Andreopoulos W.B."/>
            <person name="Clum A."/>
            <person name="Lindquist E."/>
            <person name="Daum C."/>
            <person name="Ramamoorthy G.K."/>
            <person name="Gryganskyi A."/>
            <person name="Culley D."/>
            <person name="Magnuson J.K."/>
            <person name="James T.Y."/>
            <person name="O'Malley M.A."/>
            <person name="Stajich J.E."/>
            <person name="Spatafora J.W."/>
            <person name="Visel A."/>
            <person name="Grigoriev I.V."/>
        </authorList>
    </citation>
    <scope>NUCLEOTIDE SEQUENCE [LARGE SCALE GENOMIC DNA]</scope>
    <source>
        <strain evidence="10 11">NRRL 1336</strain>
    </source>
</reference>
<protein>
    <submittedName>
        <fullName evidence="10">Chloroperoxidase</fullName>
    </submittedName>
</protein>
<evidence type="ECO:0000256" key="2">
    <source>
        <dbReference type="ARBA" id="ARBA00022559"/>
    </source>
</evidence>
<dbReference type="PANTHER" id="PTHR33577">
    <property type="entry name" value="STERIGMATOCYSTIN BIOSYNTHESIS PEROXIDASE STCC-RELATED"/>
    <property type="match status" value="1"/>
</dbReference>
<accession>A0A1X2IZX8</accession>
<evidence type="ECO:0000256" key="3">
    <source>
        <dbReference type="ARBA" id="ARBA00022617"/>
    </source>
</evidence>
<dbReference type="EMBL" id="MCGE01000001">
    <property type="protein sequence ID" value="ORZ25142.1"/>
    <property type="molecule type" value="Genomic_DNA"/>
</dbReference>
<evidence type="ECO:0000259" key="9">
    <source>
        <dbReference type="PROSITE" id="PS51405"/>
    </source>
</evidence>
<evidence type="ECO:0000256" key="6">
    <source>
        <dbReference type="ARBA" id="ARBA00023004"/>
    </source>
</evidence>
<feature type="region of interest" description="Disordered" evidence="8">
    <location>
        <begin position="137"/>
        <end position="161"/>
    </location>
</feature>
<keyword evidence="11" id="KW-1185">Reference proteome</keyword>
<dbReference type="InterPro" id="IPR036851">
    <property type="entry name" value="Chloroperoxidase-like_sf"/>
</dbReference>
<feature type="domain" description="Heme haloperoxidase family profile" evidence="9">
    <location>
        <begin position="19"/>
        <end position="267"/>
    </location>
</feature>
<keyword evidence="3" id="KW-0349">Heme</keyword>
<keyword evidence="5" id="KW-0560">Oxidoreductase</keyword>
<comment type="caution">
    <text evidence="10">The sequence shown here is derived from an EMBL/GenBank/DDBJ whole genome shotgun (WGS) entry which is preliminary data.</text>
</comment>
<dbReference type="Pfam" id="PF01328">
    <property type="entry name" value="Peroxidase_2"/>
    <property type="match status" value="1"/>
</dbReference>
<dbReference type="OrthoDB" id="407298at2759"/>
<evidence type="ECO:0000256" key="4">
    <source>
        <dbReference type="ARBA" id="ARBA00022723"/>
    </source>
</evidence>
<name>A0A1X2IZX8_9FUNG</name>
<evidence type="ECO:0000313" key="11">
    <source>
        <dbReference type="Proteomes" id="UP000193560"/>
    </source>
</evidence>
<evidence type="ECO:0000256" key="5">
    <source>
        <dbReference type="ARBA" id="ARBA00023002"/>
    </source>
</evidence>
<proteinExistence type="inferred from homology"/>
<keyword evidence="2 10" id="KW-0575">Peroxidase</keyword>
<evidence type="ECO:0000256" key="8">
    <source>
        <dbReference type="SAM" id="MobiDB-lite"/>
    </source>
</evidence>
<dbReference type="GO" id="GO:0046872">
    <property type="term" value="F:metal ion binding"/>
    <property type="evidence" value="ECO:0007669"/>
    <property type="project" value="UniProtKB-KW"/>
</dbReference>
<dbReference type="Gene3D" id="1.10.489.10">
    <property type="entry name" value="Chloroperoxidase-like"/>
    <property type="match status" value="1"/>
</dbReference>
<keyword evidence="4" id="KW-0479">Metal-binding</keyword>
<organism evidence="10 11">
    <name type="scientific">Absidia repens</name>
    <dbReference type="NCBI Taxonomy" id="90262"/>
    <lineage>
        <taxon>Eukaryota</taxon>
        <taxon>Fungi</taxon>
        <taxon>Fungi incertae sedis</taxon>
        <taxon>Mucoromycota</taxon>
        <taxon>Mucoromycotina</taxon>
        <taxon>Mucoromycetes</taxon>
        <taxon>Mucorales</taxon>
        <taxon>Cunninghamellaceae</taxon>
        <taxon>Absidia</taxon>
    </lineage>
</organism>
<dbReference type="SUPFAM" id="SSF47571">
    <property type="entry name" value="Cloroperoxidase"/>
    <property type="match status" value="1"/>
</dbReference>
<sequence length="298" mass="33598">MLLIQVIQIELRAAGATKTPEEWQALLKQHPYQRRPTDARSPCPMLNLLANHGFLPRDGREITKDALFDALMLVGAPPTITYSFLTTVVYRMYHQVQPNDSFWANFQAADTIDLDQLATHNLIEHDVSLTRYDSEVAPLSTSSNNNTTTTVSSSSPSSPQPALVRRIHQWSLQQLKTDAGGQLVMDLQAEHDLRKIRWYESVASNPKSHLGLLYQFSSSTECALLMDILGRDGILRADHIESLLLDERFPEDWYPRDKAYPALQALSRPLKCWYGIRKSSANLQSLESLVKPPSSISL</sequence>
<evidence type="ECO:0000313" key="10">
    <source>
        <dbReference type="EMBL" id="ORZ25142.1"/>
    </source>
</evidence>
<dbReference type="Proteomes" id="UP000193560">
    <property type="component" value="Unassembled WGS sequence"/>
</dbReference>
<dbReference type="PROSITE" id="PS51405">
    <property type="entry name" value="HEME_HALOPEROXIDASE"/>
    <property type="match status" value="1"/>
</dbReference>
<evidence type="ECO:0000256" key="1">
    <source>
        <dbReference type="ARBA" id="ARBA00001970"/>
    </source>
</evidence>